<name>A0A125MF09_BACSE</name>
<accession>A0A125MF09</accession>
<evidence type="ECO:0000313" key="2">
    <source>
        <dbReference type="Proteomes" id="UP000056419"/>
    </source>
</evidence>
<evidence type="ECO:0000313" key="1">
    <source>
        <dbReference type="EMBL" id="KWR52587.1"/>
    </source>
</evidence>
<sequence>MVRLYGMHHLLLLNASSVIVKQTMCFLYPNHQKKNLSTSLKLAQISKPNNRNIPTI</sequence>
<comment type="caution">
    <text evidence="1">The sequence shown here is derived from an EMBL/GenBank/DDBJ whole genome shotgun (WGS) entry which is preliminary data.</text>
</comment>
<dbReference type="Proteomes" id="UP000056419">
    <property type="component" value="Unassembled WGS sequence"/>
</dbReference>
<reference evidence="1 2" key="1">
    <citation type="journal article" date="2016" name="BMC Genomics">
        <title>Type VI secretion systems of human gut Bacteroidales segregate into three genetic architectures, two of which are contained on mobile genetic elements.</title>
        <authorList>
            <person name="Coyne M.J."/>
            <person name="Roelofs K.G."/>
            <person name="Comstock L.E."/>
        </authorList>
    </citation>
    <scope>NUCLEOTIDE SEQUENCE [LARGE SCALE GENOMIC DNA]</scope>
    <source>
        <strain evidence="1 2">CL09T03C01</strain>
    </source>
</reference>
<proteinExistence type="predicted"/>
<dbReference type="EMBL" id="LRGC01000019">
    <property type="protein sequence ID" value="KWR52587.1"/>
    <property type="molecule type" value="Genomic_DNA"/>
</dbReference>
<gene>
    <name evidence="1" type="ORF">AA415_02839</name>
</gene>
<dbReference type="AlphaFoldDB" id="A0A125MF09"/>
<organism evidence="1 2">
    <name type="scientific">Bacteroides stercoris</name>
    <dbReference type="NCBI Taxonomy" id="46506"/>
    <lineage>
        <taxon>Bacteria</taxon>
        <taxon>Pseudomonadati</taxon>
        <taxon>Bacteroidota</taxon>
        <taxon>Bacteroidia</taxon>
        <taxon>Bacteroidales</taxon>
        <taxon>Bacteroidaceae</taxon>
        <taxon>Bacteroides</taxon>
    </lineage>
</organism>
<keyword evidence="2" id="KW-1185">Reference proteome</keyword>
<protein>
    <submittedName>
        <fullName evidence="1">Uncharacterized protein</fullName>
    </submittedName>
</protein>